<evidence type="ECO:0000313" key="2">
    <source>
        <dbReference type="EMBL" id="KAL3660688.1"/>
    </source>
</evidence>
<feature type="region of interest" description="Disordered" evidence="1">
    <location>
        <begin position="43"/>
        <end position="77"/>
    </location>
</feature>
<reference evidence="2 3" key="1">
    <citation type="submission" date="2024-09" db="EMBL/GenBank/DDBJ databases">
        <title>Genome sequencing and assembly of Phytophthora oleae, isolate VK10A, causative agent of rot of olive drupes.</title>
        <authorList>
            <person name="Conti Taguali S."/>
            <person name="Riolo M."/>
            <person name="La Spada F."/>
            <person name="Cacciola S.O."/>
            <person name="Dionisio G."/>
        </authorList>
    </citation>
    <scope>NUCLEOTIDE SEQUENCE [LARGE SCALE GENOMIC DNA]</scope>
    <source>
        <strain evidence="2 3">VK10A</strain>
    </source>
</reference>
<dbReference type="AlphaFoldDB" id="A0ABD3F1K4"/>
<protein>
    <submittedName>
        <fullName evidence="2">Uncharacterized protein</fullName>
    </submittedName>
</protein>
<accession>A0ABD3F1K4</accession>
<dbReference type="EMBL" id="JBIMZQ010000040">
    <property type="protein sequence ID" value="KAL3660688.1"/>
    <property type="molecule type" value="Genomic_DNA"/>
</dbReference>
<evidence type="ECO:0000256" key="1">
    <source>
        <dbReference type="SAM" id="MobiDB-lite"/>
    </source>
</evidence>
<name>A0ABD3F1K4_9STRA</name>
<organism evidence="2 3">
    <name type="scientific">Phytophthora oleae</name>
    <dbReference type="NCBI Taxonomy" id="2107226"/>
    <lineage>
        <taxon>Eukaryota</taxon>
        <taxon>Sar</taxon>
        <taxon>Stramenopiles</taxon>
        <taxon>Oomycota</taxon>
        <taxon>Peronosporomycetes</taxon>
        <taxon>Peronosporales</taxon>
        <taxon>Peronosporaceae</taxon>
        <taxon>Phytophthora</taxon>
    </lineage>
</organism>
<proteinExistence type="predicted"/>
<comment type="caution">
    <text evidence="2">The sequence shown here is derived from an EMBL/GenBank/DDBJ whole genome shotgun (WGS) entry which is preliminary data.</text>
</comment>
<sequence length="138" mass="14136">MELATVMASSAAIAEVVAAQTQAKTAQLAVVMWVEGDIVNAGEDAASDRGDVGGDGDGADTKLDDGGSTGLNTAVGGGLNDGEEAGVCRSMASRLFGRPRGDGGTIFERCFGALDMILVLTMVAAPRDQWMPWLRGLC</sequence>
<keyword evidence="3" id="KW-1185">Reference proteome</keyword>
<gene>
    <name evidence="2" type="ORF">V7S43_014442</name>
</gene>
<evidence type="ECO:0000313" key="3">
    <source>
        <dbReference type="Proteomes" id="UP001632037"/>
    </source>
</evidence>
<dbReference type="Proteomes" id="UP001632037">
    <property type="component" value="Unassembled WGS sequence"/>
</dbReference>